<dbReference type="InterPro" id="IPR001789">
    <property type="entry name" value="Sig_transdc_resp-reg_receiver"/>
</dbReference>
<gene>
    <name evidence="3" type="ORF">UFOPK1503_00340</name>
</gene>
<dbReference type="GO" id="GO:0000160">
    <property type="term" value="P:phosphorelay signal transduction system"/>
    <property type="evidence" value="ECO:0007669"/>
    <property type="project" value="InterPro"/>
</dbReference>
<evidence type="ECO:0000259" key="2">
    <source>
        <dbReference type="PROSITE" id="PS50110"/>
    </source>
</evidence>
<dbReference type="InterPro" id="IPR000792">
    <property type="entry name" value="Tscrpt_reg_LuxR_C"/>
</dbReference>
<dbReference type="SUPFAM" id="SSF46894">
    <property type="entry name" value="C-terminal effector domain of the bipartite response regulators"/>
    <property type="match status" value="1"/>
</dbReference>
<dbReference type="SUPFAM" id="SSF52172">
    <property type="entry name" value="CheY-like"/>
    <property type="match status" value="1"/>
</dbReference>
<dbReference type="SMART" id="SM00421">
    <property type="entry name" value="HTH_LUXR"/>
    <property type="match status" value="1"/>
</dbReference>
<dbReference type="SMART" id="SM00448">
    <property type="entry name" value="REC"/>
    <property type="match status" value="1"/>
</dbReference>
<dbReference type="Gene3D" id="3.40.50.2300">
    <property type="match status" value="1"/>
</dbReference>
<dbReference type="PANTHER" id="PTHR43214">
    <property type="entry name" value="TWO-COMPONENT RESPONSE REGULATOR"/>
    <property type="match status" value="1"/>
</dbReference>
<dbReference type="GO" id="GO:0006355">
    <property type="term" value="P:regulation of DNA-templated transcription"/>
    <property type="evidence" value="ECO:0007669"/>
    <property type="project" value="InterPro"/>
</dbReference>
<feature type="domain" description="Response regulatory" evidence="2">
    <location>
        <begin position="23"/>
        <end position="140"/>
    </location>
</feature>
<keyword evidence="1" id="KW-0238">DNA-binding</keyword>
<dbReference type="CDD" id="cd00156">
    <property type="entry name" value="REC"/>
    <property type="match status" value="1"/>
</dbReference>
<evidence type="ECO:0000313" key="3">
    <source>
        <dbReference type="EMBL" id="CAB4542329.1"/>
    </source>
</evidence>
<dbReference type="Gene3D" id="1.10.10.10">
    <property type="entry name" value="Winged helix-like DNA-binding domain superfamily/Winged helix DNA-binding domain"/>
    <property type="match status" value="1"/>
</dbReference>
<protein>
    <submittedName>
        <fullName evidence="3">Unannotated protein</fullName>
    </submittedName>
</protein>
<dbReference type="InterPro" id="IPR011006">
    <property type="entry name" value="CheY-like_superfamily"/>
</dbReference>
<dbReference type="EMBL" id="CAEZST010000004">
    <property type="protein sequence ID" value="CAB4542329.1"/>
    <property type="molecule type" value="Genomic_DNA"/>
</dbReference>
<accession>A0A6J6BVL9</accession>
<dbReference type="InterPro" id="IPR036388">
    <property type="entry name" value="WH-like_DNA-bd_sf"/>
</dbReference>
<dbReference type="GO" id="GO:0003677">
    <property type="term" value="F:DNA binding"/>
    <property type="evidence" value="ECO:0007669"/>
    <property type="project" value="UniProtKB-KW"/>
</dbReference>
<organism evidence="3">
    <name type="scientific">freshwater metagenome</name>
    <dbReference type="NCBI Taxonomy" id="449393"/>
    <lineage>
        <taxon>unclassified sequences</taxon>
        <taxon>metagenomes</taxon>
        <taxon>ecological metagenomes</taxon>
    </lineage>
</organism>
<dbReference type="InterPro" id="IPR016032">
    <property type="entry name" value="Sig_transdc_resp-reg_C-effctor"/>
</dbReference>
<sequence length="230" mass="25121">MGTKAKCSSFRIWHSIAMEFKLRVLIVDDEPLVRSLLTEVVRSLGYETKSADSASDARKVCQTFDADVAIIDVDLGPGPNGFDLATNLRAVNSAIAIIFLTNLVEPKLAGRSGKELPSGFAYLVKSRMGETGVLNEVIRQVSRGKGSDYRDDLNAKNPLSELSRSQLDVVRLVAQGKSNEEIAEIRGTTIRAVRMILVRAFQALDIDEEAGPEKRVQAAIKYLKTAGPTK</sequence>
<dbReference type="PROSITE" id="PS50110">
    <property type="entry name" value="RESPONSE_REGULATORY"/>
    <property type="match status" value="1"/>
</dbReference>
<dbReference type="AlphaFoldDB" id="A0A6J6BVL9"/>
<name>A0A6J6BVL9_9ZZZZ</name>
<proteinExistence type="predicted"/>
<reference evidence="3" key="1">
    <citation type="submission" date="2020-05" db="EMBL/GenBank/DDBJ databases">
        <authorList>
            <person name="Chiriac C."/>
            <person name="Salcher M."/>
            <person name="Ghai R."/>
            <person name="Kavagutti S V."/>
        </authorList>
    </citation>
    <scope>NUCLEOTIDE SEQUENCE</scope>
</reference>
<dbReference type="Pfam" id="PF00072">
    <property type="entry name" value="Response_reg"/>
    <property type="match status" value="1"/>
</dbReference>
<evidence type="ECO:0000256" key="1">
    <source>
        <dbReference type="ARBA" id="ARBA00023125"/>
    </source>
</evidence>
<dbReference type="InterPro" id="IPR039420">
    <property type="entry name" value="WalR-like"/>
</dbReference>